<evidence type="ECO:0000313" key="2">
    <source>
        <dbReference type="EnsemblPlants" id="TuG1812G0700002087.01.T01.cds273879"/>
    </source>
</evidence>
<dbReference type="AlphaFoldDB" id="A0A8R7V5K8"/>
<reference evidence="2" key="3">
    <citation type="submission" date="2022-06" db="UniProtKB">
        <authorList>
            <consortium name="EnsemblPlants"/>
        </authorList>
    </citation>
    <scope>IDENTIFICATION</scope>
</reference>
<dbReference type="EnsemblPlants" id="TuG1812G0700002087.01.T01">
    <property type="protein sequence ID" value="TuG1812G0700002087.01.T01.cds273879"/>
    <property type="gene ID" value="TuG1812G0700002087.01"/>
</dbReference>
<feature type="region of interest" description="Disordered" evidence="1">
    <location>
        <begin position="421"/>
        <end position="459"/>
    </location>
</feature>
<reference evidence="2" key="2">
    <citation type="submission" date="2018-03" db="EMBL/GenBank/DDBJ databases">
        <title>The Triticum urartu genome reveals the dynamic nature of wheat genome evolution.</title>
        <authorList>
            <person name="Ling H."/>
            <person name="Ma B."/>
            <person name="Shi X."/>
            <person name="Liu H."/>
            <person name="Dong L."/>
            <person name="Sun H."/>
            <person name="Cao Y."/>
            <person name="Gao Q."/>
            <person name="Zheng S."/>
            <person name="Li Y."/>
            <person name="Yu Y."/>
            <person name="Du H."/>
            <person name="Qi M."/>
            <person name="Li Y."/>
            <person name="Yu H."/>
            <person name="Cui Y."/>
            <person name="Wang N."/>
            <person name="Chen C."/>
            <person name="Wu H."/>
            <person name="Zhao Y."/>
            <person name="Zhang J."/>
            <person name="Li Y."/>
            <person name="Zhou W."/>
            <person name="Zhang B."/>
            <person name="Hu W."/>
            <person name="Eijk M."/>
            <person name="Tang J."/>
            <person name="Witsenboer H."/>
            <person name="Zhao S."/>
            <person name="Li Z."/>
            <person name="Zhang A."/>
            <person name="Wang D."/>
            <person name="Liang C."/>
        </authorList>
    </citation>
    <scope>NUCLEOTIDE SEQUENCE [LARGE SCALE GENOMIC DNA]</scope>
    <source>
        <strain evidence="2">cv. G1812</strain>
    </source>
</reference>
<evidence type="ECO:0000313" key="3">
    <source>
        <dbReference type="Proteomes" id="UP000015106"/>
    </source>
</evidence>
<accession>A0A8R7V5K8</accession>
<organism evidence="2 3">
    <name type="scientific">Triticum urartu</name>
    <name type="common">Red wild einkorn</name>
    <name type="synonym">Crithodium urartu</name>
    <dbReference type="NCBI Taxonomy" id="4572"/>
    <lineage>
        <taxon>Eukaryota</taxon>
        <taxon>Viridiplantae</taxon>
        <taxon>Streptophyta</taxon>
        <taxon>Embryophyta</taxon>
        <taxon>Tracheophyta</taxon>
        <taxon>Spermatophyta</taxon>
        <taxon>Magnoliopsida</taxon>
        <taxon>Liliopsida</taxon>
        <taxon>Poales</taxon>
        <taxon>Poaceae</taxon>
        <taxon>BOP clade</taxon>
        <taxon>Pooideae</taxon>
        <taxon>Triticodae</taxon>
        <taxon>Triticeae</taxon>
        <taxon>Triticinae</taxon>
        <taxon>Triticum</taxon>
    </lineage>
</organism>
<feature type="compositionally biased region" description="Basic and acidic residues" evidence="1">
    <location>
        <begin position="351"/>
        <end position="372"/>
    </location>
</feature>
<keyword evidence="3" id="KW-1185">Reference proteome</keyword>
<feature type="compositionally biased region" description="Basic and acidic residues" evidence="1">
    <location>
        <begin position="446"/>
        <end position="459"/>
    </location>
</feature>
<reference evidence="3" key="1">
    <citation type="journal article" date="2013" name="Nature">
        <title>Draft genome of the wheat A-genome progenitor Triticum urartu.</title>
        <authorList>
            <person name="Ling H.Q."/>
            <person name="Zhao S."/>
            <person name="Liu D."/>
            <person name="Wang J."/>
            <person name="Sun H."/>
            <person name="Zhang C."/>
            <person name="Fan H."/>
            <person name="Li D."/>
            <person name="Dong L."/>
            <person name="Tao Y."/>
            <person name="Gao C."/>
            <person name="Wu H."/>
            <person name="Li Y."/>
            <person name="Cui Y."/>
            <person name="Guo X."/>
            <person name="Zheng S."/>
            <person name="Wang B."/>
            <person name="Yu K."/>
            <person name="Liang Q."/>
            <person name="Yang W."/>
            <person name="Lou X."/>
            <person name="Chen J."/>
            <person name="Feng M."/>
            <person name="Jian J."/>
            <person name="Zhang X."/>
            <person name="Luo G."/>
            <person name="Jiang Y."/>
            <person name="Liu J."/>
            <person name="Wang Z."/>
            <person name="Sha Y."/>
            <person name="Zhang B."/>
            <person name="Wu H."/>
            <person name="Tang D."/>
            <person name="Shen Q."/>
            <person name="Xue P."/>
            <person name="Zou S."/>
            <person name="Wang X."/>
            <person name="Liu X."/>
            <person name="Wang F."/>
            <person name="Yang Y."/>
            <person name="An X."/>
            <person name="Dong Z."/>
            <person name="Zhang K."/>
            <person name="Zhang X."/>
            <person name="Luo M.C."/>
            <person name="Dvorak J."/>
            <person name="Tong Y."/>
            <person name="Wang J."/>
            <person name="Yang H."/>
            <person name="Li Z."/>
            <person name="Wang D."/>
            <person name="Zhang A."/>
            <person name="Wang J."/>
        </authorList>
    </citation>
    <scope>NUCLEOTIDE SEQUENCE</scope>
    <source>
        <strain evidence="3">cv. G1812</strain>
    </source>
</reference>
<dbReference type="Proteomes" id="UP000015106">
    <property type="component" value="Chromosome 7"/>
</dbReference>
<sequence length="488" mass="52992">SAEHGEELVHAPVAGAAWGNGLGRLLAHPCRACRNRLIAHHLLHLLPYLRPAHHRSLLRILLLPAPVLHPHPEAAASYHRRDYLVVAQRRPCQHRHAVRGRLRHRPPPGVAQEQPHGRVLQDRLLVHPLLGHQAAPLHAPQEPVAQHVPQLRRVLPIQYRRLHHPQEQAAARLQPGADLADLFLRGGVAVAEGDVDHRACWLLPEPGDRRARLIATSRGGWRRLERADGEHRRESGNDLAASQANECLWLQGIERVDEDAVCFGDLAAVDDELLGEEAVGVAQHPRAVIEREASNAGNVDVADEVVCVRAVKVDGEVGEECQHGCAGREEDVAWKLQLVLSYGDNLGSQGDVRDDGRRARCGGSDERAEEMGRAAQGLPPQEEGLGVRKGGGVERQEVEVDAPDGGEGGEEAGEVLGLGLRDRREGGHDGDVHAHGGDGGDEAGEREEVAHAGARDEDQMRCAAALVAGARHRRGRHSQAVGFVTERS</sequence>
<protein>
    <submittedName>
        <fullName evidence="2">Uncharacterized protein</fullName>
    </submittedName>
</protein>
<dbReference type="Gramene" id="TuG1812G0700002087.01.T01">
    <property type="protein sequence ID" value="TuG1812G0700002087.01.T01.cds273879"/>
    <property type="gene ID" value="TuG1812G0700002087.01"/>
</dbReference>
<name>A0A8R7V5K8_TRIUA</name>
<feature type="compositionally biased region" description="Basic and acidic residues" evidence="1">
    <location>
        <begin position="421"/>
        <end position="438"/>
    </location>
</feature>
<proteinExistence type="predicted"/>
<evidence type="ECO:0000256" key="1">
    <source>
        <dbReference type="SAM" id="MobiDB-lite"/>
    </source>
</evidence>
<feature type="region of interest" description="Disordered" evidence="1">
    <location>
        <begin position="347"/>
        <end position="393"/>
    </location>
</feature>